<dbReference type="OrthoDB" id="9773408at2"/>
<dbReference type="EMBL" id="FOQU01000011">
    <property type="protein sequence ID" value="SFJ80982.1"/>
    <property type="molecule type" value="Genomic_DNA"/>
</dbReference>
<dbReference type="GO" id="GO:0009099">
    <property type="term" value="P:L-valine biosynthetic process"/>
    <property type="evidence" value="ECO:0007669"/>
    <property type="project" value="TreeGrafter"/>
</dbReference>
<dbReference type="SUPFAM" id="SSF52467">
    <property type="entry name" value="DHS-like NAD/FAD-binding domain"/>
    <property type="match status" value="1"/>
</dbReference>
<evidence type="ECO:0000259" key="4">
    <source>
        <dbReference type="Pfam" id="PF00205"/>
    </source>
</evidence>
<evidence type="ECO:0000256" key="2">
    <source>
        <dbReference type="ARBA" id="ARBA00023052"/>
    </source>
</evidence>
<dbReference type="GO" id="GO:0005948">
    <property type="term" value="C:acetolactate synthase complex"/>
    <property type="evidence" value="ECO:0007669"/>
    <property type="project" value="TreeGrafter"/>
</dbReference>
<name>A0A1I3UDI0_9BURK</name>
<evidence type="ECO:0000259" key="6">
    <source>
        <dbReference type="Pfam" id="PF02776"/>
    </source>
</evidence>
<dbReference type="PANTHER" id="PTHR18968:SF13">
    <property type="entry name" value="ACETOLACTATE SYNTHASE CATALYTIC SUBUNIT, MITOCHONDRIAL"/>
    <property type="match status" value="1"/>
</dbReference>
<evidence type="ECO:0000313" key="8">
    <source>
        <dbReference type="Proteomes" id="UP000199548"/>
    </source>
</evidence>
<organism evidence="7 8">
    <name type="scientific">Paraburkholderia megapolitana</name>
    <dbReference type="NCBI Taxonomy" id="420953"/>
    <lineage>
        <taxon>Bacteria</taxon>
        <taxon>Pseudomonadati</taxon>
        <taxon>Pseudomonadota</taxon>
        <taxon>Betaproteobacteria</taxon>
        <taxon>Burkholderiales</taxon>
        <taxon>Burkholderiaceae</taxon>
        <taxon>Paraburkholderia</taxon>
    </lineage>
</organism>
<dbReference type="GO" id="GO:0000287">
    <property type="term" value="F:magnesium ion binding"/>
    <property type="evidence" value="ECO:0007669"/>
    <property type="project" value="InterPro"/>
</dbReference>
<dbReference type="Gene3D" id="3.40.50.970">
    <property type="match status" value="2"/>
</dbReference>
<evidence type="ECO:0000256" key="3">
    <source>
        <dbReference type="RuleBase" id="RU362132"/>
    </source>
</evidence>
<comment type="similarity">
    <text evidence="1 3">Belongs to the TPP enzyme family.</text>
</comment>
<dbReference type="CDD" id="cd07035">
    <property type="entry name" value="TPP_PYR_POX_like"/>
    <property type="match status" value="1"/>
</dbReference>
<dbReference type="InterPro" id="IPR006311">
    <property type="entry name" value="TAT_signal"/>
</dbReference>
<dbReference type="GO" id="GO:0030976">
    <property type="term" value="F:thiamine pyrophosphate binding"/>
    <property type="evidence" value="ECO:0007669"/>
    <property type="project" value="InterPro"/>
</dbReference>
<dbReference type="Pfam" id="PF02776">
    <property type="entry name" value="TPP_enzyme_N"/>
    <property type="match status" value="1"/>
</dbReference>
<protein>
    <submittedName>
        <fullName evidence="7">Benzoylformate decarboxylase/acetolactate synthase-1/2/3 large subunit</fullName>
    </submittedName>
</protein>
<dbReference type="InterPro" id="IPR012000">
    <property type="entry name" value="Thiamin_PyroP_enz_cen_dom"/>
</dbReference>
<dbReference type="PANTHER" id="PTHR18968">
    <property type="entry name" value="THIAMINE PYROPHOSPHATE ENZYMES"/>
    <property type="match status" value="1"/>
</dbReference>
<dbReference type="STRING" id="420953.SAMN05192543_111124"/>
<feature type="domain" description="Thiamine pyrophosphate enzyme central" evidence="4">
    <location>
        <begin position="275"/>
        <end position="418"/>
    </location>
</feature>
<dbReference type="Gene3D" id="3.40.50.1220">
    <property type="entry name" value="TPP-binding domain"/>
    <property type="match status" value="1"/>
</dbReference>
<proteinExistence type="inferred from homology"/>
<dbReference type="GO" id="GO:0009097">
    <property type="term" value="P:isoleucine biosynthetic process"/>
    <property type="evidence" value="ECO:0007669"/>
    <property type="project" value="TreeGrafter"/>
</dbReference>
<dbReference type="Pfam" id="PF00205">
    <property type="entry name" value="TPP_enzyme_M"/>
    <property type="match status" value="1"/>
</dbReference>
<dbReference type="Proteomes" id="UP000199548">
    <property type="component" value="Unassembled WGS sequence"/>
</dbReference>
<evidence type="ECO:0000259" key="5">
    <source>
        <dbReference type="Pfam" id="PF02775"/>
    </source>
</evidence>
<dbReference type="InterPro" id="IPR011766">
    <property type="entry name" value="TPP_enzyme_TPP-bd"/>
</dbReference>
<dbReference type="GO" id="GO:0050660">
    <property type="term" value="F:flavin adenine dinucleotide binding"/>
    <property type="evidence" value="ECO:0007669"/>
    <property type="project" value="TreeGrafter"/>
</dbReference>
<dbReference type="PROSITE" id="PS51318">
    <property type="entry name" value="TAT"/>
    <property type="match status" value="1"/>
</dbReference>
<sequence>MSRRLAHGRRIFLKEALTTATAAALVTPRGALATAPAVAVGPAVVEPNAALVAAETQAHAPMPSLSEAAATDSTHVGNPGSDFMVDMLRAVGIDYVAAMPGSTFRGIHESIVNYAGNTRPELITCTHEEASAAIAHGYAKVAGKPMACLVHSTVGLQHASMAIYNAWCDRVPMMVIAGNIEDASKRRNGVEWYHTAQDLGALVRDYTKWDDMPLSLQQYAESFVRAYSMSVTPPMEPVLIVADGELQERPIEHATDIVVPDLRPVAPPVASPDALAAAVELLRHAQSPVIVVDRAIRTAAGMDTLIEIAETLNAPVIDLLARMNFPTNHYLNLTWQQNALIGQSDVILALEVGDLWGVTGVVSDSIGRPSRRIARPDAKVIGISTAYLYGKSNMQDAQRYSSATLAIAADAEASLAELLRILNASMTPAQKASATARAEPLKQAFDTMRAAARNDATRGWDASPISTARLSQEVWNVIRHEKWALVSSSLFISRWPQRLWDFTEPYQYIGAEGGYGVGYGAPAAVGAALAHARAGRIAVNIQTDGDLMVLPGVLWTAAHHKIPLLTVMHNNRAWHQESMHVQRMANRRDRGADHGTVGTVLNDPDIDFAAMARSMGMWAEGPIAKPEDLGPALARALAEVKNGRPALLDVVTQPR</sequence>
<dbReference type="InterPro" id="IPR012001">
    <property type="entry name" value="Thiamin_PyroP_enz_TPP-bd_dom"/>
</dbReference>
<dbReference type="InterPro" id="IPR029061">
    <property type="entry name" value="THDP-binding"/>
</dbReference>
<accession>A0A1I3UDI0</accession>
<dbReference type="InterPro" id="IPR029035">
    <property type="entry name" value="DHS-like_NAD/FAD-binding_dom"/>
</dbReference>
<dbReference type="InterPro" id="IPR045229">
    <property type="entry name" value="TPP_enz"/>
</dbReference>
<dbReference type="Pfam" id="PF02775">
    <property type="entry name" value="TPP_enzyme_C"/>
    <property type="match status" value="1"/>
</dbReference>
<feature type="domain" description="Thiamine pyrophosphate enzyme TPP-binding" evidence="5">
    <location>
        <begin position="493"/>
        <end position="650"/>
    </location>
</feature>
<dbReference type="SUPFAM" id="SSF52518">
    <property type="entry name" value="Thiamin diphosphate-binding fold (THDP-binding)"/>
    <property type="match status" value="2"/>
</dbReference>
<dbReference type="GO" id="GO:0003984">
    <property type="term" value="F:acetolactate synthase activity"/>
    <property type="evidence" value="ECO:0007669"/>
    <property type="project" value="TreeGrafter"/>
</dbReference>
<dbReference type="AlphaFoldDB" id="A0A1I3UDI0"/>
<gene>
    <name evidence="7" type="ORF">SAMN05192543_111124</name>
</gene>
<reference evidence="7 8" key="1">
    <citation type="submission" date="2016-10" db="EMBL/GenBank/DDBJ databases">
        <authorList>
            <person name="de Groot N.N."/>
        </authorList>
    </citation>
    <scope>NUCLEOTIDE SEQUENCE [LARGE SCALE GENOMIC DNA]</scope>
    <source>
        <strain evidence="7 8">LMG 23650</strain>
    </source>
</reference>
<keyword evidence="8" id="KW-1185">Reference proteome</keyword>
<feature type="domain" description="Thiamine pyrophosphate enzyme N-terminal TPP-binding" evidence="6">
    <location>
        <begin position="80"/>
        <end position="191"/>
    </location>
</feature>
<dbReference type="RefSeq" id="WP_091018958.1">
    <property type="nucleotide sequence ID" value="NZ_CP041745.1"/>
</dbReference>
<keyword evidence="2 3" id="KW-0786">Thiamine pyrophosphate</keyword>
<evidence type="ECO:0000313" key="7">
    <source>
        <dbReference type="EMBL" id="SFJ80982.1"/>
    </source>
</evidence>
<evidence type="ECO:0000256" key="1">
    <source>
        <dbReference type="ARBA" id="ARBA00007812"/>
    </source>
</evidence>